<dbReference type="InterPro" id="IPR000711">
    <property type="entry name" value="ATPase_OSCP/dsu"/>
</dbReference>
<evidence type="ECO:0000256" key="5">
    <source>
        <dbReference type="ARBA" id="ARBA00023136"/>
    </source>
</evidence>
<dbReference type="Proteomes" id="UP001500866">
    <property type="component" value="Unassembled WGS sequence"/>
</dbReference>
<proteinExistence type="inferred from homology"/>
<comment type="function">
    <text evidence="8">F(1)F(0) ATP synthase produces ATP from ADP in the presence of a proton or sodium gradient. F-type ATPases consist of two structural domains, F(1) containing the extramembraneous catalytic core and F(0) containing the membrane proton channel, linked together by a central stalk and a peripheral stalk. During catalysis, ATP synthesis in the catalytic domain of F(1) is coupled via a rotary mechanism of the central stalk subunits to proton translocation.</text>
</comment>
<comment type="subcellular location">
    <subcellularLocation>
        <location evidence="8">Cell membrane</location>
        <topology evidence="8">Peripheral membrane protein</topology>
    </subcellularLocation>
    <subcellularLocation>
        <location evidence="1">Membrane</location>
    </subcellularLocation>
</comment>
<keyword evidence="8" id="KW-1003">Cell membrane</keyword>
<accession>A0ABP3R915</accession>
<gene>
    <name evidence="8 9" type="primary">atpH</name>
    <name evidence="9" type="ORF">GCM10009001_23170</name>
</gene>
<dbReference type="PROSITE" id="PS00389">
    <property type="entry name" value="ATPASE_DELTA"/>
    <property type="match status" value="1"/>
</dbReference>
<dbReference type="PRINTS" id="PR00125">
    <property type="entry name" value="ATPASEDELTA"/>
</dbReference>
<evidence type="ECO:0000256" key="3">
    <source>
        <dbReference type="ARBA" id="ARBA00022781"/>
    </source>
</evidence>
<evidence type="ECO:0000256" key="6">
    <source>
        <dbReference type="ARBA" id="ARBA00023196"/>
    </source>
</evidence>
<keyword evidence="10" id="KW-1185">Reference proteome</keyword>
<keyword evidence="3 8" id="KW-0375">Hydrogen ion transport</keyword>
<dbReference type="HAMAP" id="MF_01416">
    <property type="entry name" value="ATP_synth_delta_bact"/>
    <property type="match status" value="1"/>
</dbReference>
<evidence type="ECO:0000256" key="1">
    <source>
        <dbReference type="ARBA" id="ARBA00004370"/>
    </source>
</evidence>
<evidence type="ECO:0000256" key="8">
    <source>
        <dbReference type="HAMAP-Rule" id="MF_01416"/>
    </source>
</evidence>
<comment type="function">
    <text evidence="8">This protein is part of the stalk that links CF(0) to CF(1). It either transmits conformational changes from CF(0) to CF(1) or is implicated in proton conduction.</text>
</comment>
<keyword evidence="4 8" id="KW-0406">Ion transport</keyword>
<dbReference type="SUPFAM" id="SSF47928">
    <property type="entry name" value="N-terminal domain of the delta subunit of the F1F0-ATP synthase"/>
    <property type="match status" value="1"/>
</dbReference>
<dbReference type="NCBIfam" id="TIGR01145">
    <property type="entry name" value="ATP_synt_delta"/>
    <property type="match status" value="1"/>
</dbReference>
<evidence type="ECO:0000256" key="7">
    <source>
        <dbReference type="ARBA" id="ARBA00023310"/>
    </source>
</evidence>
<reference evidence="10" key="1">
    <citation type="journal article" date="2019" name="Int. J. Syst. Evol. Microbiol.">
        <title>The Global Catalogue of Microorganisms (GCM) 10K type strain sequencing project: providing services to taxonomists for standard genome sequencing and annotation.</title>
        <authorList>
            <consortium name="The Broad Institute Genomics Platform"/>
            <consortium name="The Broad Institute Genome Sequencing Center for Infectious Disease"/>
            <person name="Wu L."/>
            <person name="Ma J."/>
        </authorList>
    </citation>
    <scope>NUCLEOTIDE SEQUENCE [LARGE SCALE GENOMIC DNA]</scope>
    <source>
        <strain evidence="10">JCM 15395</strain>
    </source>
</reference>
<dbReference type="Gene3D" id="1.10.520.20">
    <property type="entry name" value="N-terminal domain of the delta subunit of the F1F0-ATP synthase"/>
    <property type="match status" value="1"/>
</dbReference>
<dbReference type="InterPro" id="IPR020781">
    <property type="entry name" value="ATPase_OSCP/d_CS"/>
</dbReference>
<sequence length="180" mass="20476">MSEAVVANRYADALFQIANEQGKTEQLMEEFDVLGEIFRTNHELNAFLEHPRVSNSRKKQFIGDVFNDFSVNVKNTLKILVERHRTEVIPSIIDHYIKLMNDAKGIAEATVYSVRELSDDEREQLEKTFAKRLNKQMVKLQNVVDPSVLGGVKVRVGNSIYDGTISGKLQRLERNIGIAN</sequence>
<name>A0ABP3R915_9BACI</name>
<comment type="caution">
    <text evidence="9">The sequence shown here is derived from an EMBL/GenBank/DDBJ whole genome shotgun (WGS) entry which is preliminary data.</text>
</comment>
<comment type="similarity">
    <text evidence="8">Belongs to the ATPase delta chain family.</text>
</comment>
<dbReference type="NCBIfam" id="NF004403">
    <property type="entry name" value="PRK05758.2-4"/>
    <property type="match status" value="1"/>
</dbReference>
<keyword evidence="5 8" id="KW-0472">Membrane</keyword>
<dbReference type="RefSeq" id="WP_343813200.1">
    <property type="nucleotide sequence ID" value="NZ_BAAADS010000016.1"/>
</dbReference>
<keyword evidence="7 8" id="KW-0066">ATP synthesis</keyword>
<dbReference type="PANTHER" id="PTHR11910">
    <property type="entry name" value="ATP SYNTHASE DELTA CHAIN"/>
    <property type="match status" value="1"/>
</dbReference>
<dbReference type="InterPro" id="IPR026015">
    <property type="entry name" value="ATP_synth_OSCP/delta_N_sf"/>
</dbReference>
<protein>
    <recommendedName>
        <fullName evidence="8">ATP synthase subunit delta</fullName>
    </recommendedName>
    <alternativeName>
        <fullName evidence="8">ATP synthase F(1) sector subunit delta</fullName>
    </alternativeName>
    <alternativeName>
        <fullName evidence="8">F-type ATPase subunit delta</fullName>
        <shortName evidence="8">F-ATPase subunit delta</shortName>
    </alternativeName>
</protein>
<organism evidence="9 10">
    <name type="scientific">Virgibacillus siamensis</name>
    <dbReference type="NCBI Taxonomy" id="480071"/>
    <lineage>
        <taxon>Bacteria</taxon>
        <taxon>Bacillati</taxon>
        <taxon>Bacillota</taxon>
        <taxon>Bacilli</taxon>
        <taxon>Bacillales</taxon>
        <taxon>Bacillaceae</taxon>
        <taxon>Virgibacillus</taxon>
    </lineage>
</organism>
<dbReference type="EMBL" id="BAAADS010000016">
    <property type="protein sequence ID" value="GAA0605273.1"/>
    <property type="molecule type" value="Genomic_DNA"/>
</dbReference>
<evidence type="ECO:0000313" key="9">
    <source>
        <dbReference type="EMBL" id="GAA0605273.1"/>
    </source>
</evidence>
<keyword evidence="2 8" id="KW-0813">Transport</keyword>
<evidence type="ECO:0000313" key="10">
    <source>
        <dbReference type="Proteomes" id="UP001500866"/>
    </source>
</evidence>
<dbReference type="Pfam" id="PF00213">
    <property type="entry name" value="OSCP"/>
    <property type="match status" value="1"/>
</dbReference>
<evidence type="ECO:0000256" key="4">
    <source>
        <dbReference type="ARBA" id="ARBA00023065"/>
    </source>
</evidence>
<keyword evidence="6 8" id="KW-0139">CF(1)</keyword>
<evidence type="ECO:0000256" key="2">
    <source>
        <dbReference type="ARBA" id="ARBA00022448"/>
    </source>
</evidence>